<comment type="caution">
    <text evidence="4">The sequence shown here is derived from an EMBL/GenBank/DDBJ whole genome shotgun (WGS) entry which is preliminary data.</text>
</comment>
<feature type="transmembrane region" description="Helical" evidence="2">
    <location>
        <begin position="12"/>
        <end position="30"/>
    </location>
</feature>
<feature type="transmembrane region" description="Helical" evidence="2">
    <location>
        <begin position="209"/>
        <end position="229"/>
    </location>
</feature>
<evidence type="ECO:0000256" key="1">
    <source>
        <dbReference type="ARBA" id="ARBA00022729"/>
    </source>
</evidence>
<evidence type="ECO:0000313" key="4">
    <source>
        <dbReference type="EMBL" id="GAA0878076.1"/>
    </source>
</evidence>
<feature type="transmembrane region" description="Helical" evidence="2">
    <location>
        <begin position="69"/>
        <end position="96"/>
    </location>
</feature>
<feature type="transmembrane region" description="Helical" evidence="2">
    <location>
        <begin position="170"/>
        <end position="188"/>
    </location>
</feature>
<accession>A0ABN1MXV6</accession>
<dbReference type="Proteomes" id="UP001500469">
    <property type="component" value="Unassembled WGS sequence"/>
</dbReference>
<dbReference type="SUPFAM" id="SSF53474">
    <property type="entry name" value="alpha/beta-Hydrolases"/>
    <property type="match status" value="1"/>
</dbReference>
<evidence type="ECO:0000256" key="2">
    <source>
        <dbReference type="SAM" id="Phobius"/>
    </source>
</evidence>
<dbReference type="Gene3D" id="3.40.50.1820">
    <property type="entry name" value="alpha/beta hydrolase"/>
    <property type="match status" value="1"/>
</dbReference>
<keyword evidence="5" id="KW-1185">Reference proteome</keyword>
<feature type="domain" description="Peptidase S9 prolyl oligopeptidase catalytic" evidence="3">
    <location>
        <begin position="346"/>
        <end position="397"/>
    </location>
</feature>
<dbReference type="InterPro" id="IPR001375">
    <property type="entry name" value="Peptidase_S9_cat"/>
</dbReference>
<feature type="transmembrane region" description="Helical" evidence="2">
    <location>
        <begin position="130"/>
        <end position="155"/>
    </location>
</feature>
<evidence type="ECO:0000259" key="3">
    <source>
        <dbReference type="Pfam" id="PF00326"/>
    </source>
</evidence>
<keyword evidence="2" id="KW-0472">Membrane</keyword>
<proteinExistence type="predicted"/>
<dbReference type="Pfam" id="PF00326">
    <property type="entry name" value="Peptidase_S9"/>
    <property type="match status" value="1"/>
</dbReference>
<dbReference type="PANTHER" id="PTHR43037:SF1">
    <property type="entry name" value="BLL1128 PROTEIN"/>
    <property type="match status" value="1"/>
</dbReference>
<dbReference type="RefSeq" id="WP_343849203.1">
    <property type="nucleotide sequence ID" value="NZ_BAAAFI010000003.1"/>
</dbReference>
<keyword evidence="2" id="KW-1133">Transmembrane helix</keyword>
<dbReference type="InterPro" id="IPR050955">
    <property type="entry name" value="Plant_Biomass_Hydrol_Est"/>
</dbReference>
<feature type="transmembrane region" description="Helical" evidence="2">
    <location>
        <begin position="42"/>
        <end position="62"/>
    </location>
</feature>
<gene>
    <name evidence="4" type="ORF">GCM10009119_10440</name>
</gene>
<protein>
    <recommendedName>
        <fullName evidence="3">Peptidase S9 prolyl oligopeptidase catalytic domain-containing protein</fullName>
    </recommendedName>
</protein>
<name>A0ABN1MXV6_9BACT</name>
<dbReference type="PANTHER" id="PTHR43037">
    <property type="entry name" value="UNNAMED PRODUCT-RELATED"/>
    <property type="match status" value="1"/>
</dbReference>
<dbReference type="EMBL" id="BAAAFI010000003">
    <property type="protein sequence ID" value="GAA0878076.1"/>
    <property type="molecule type" value="Genomic_DNA"/>
</dbReference>
<sequence>MRRDDYVSGMYFLSLYVLAAVVQSIVIFQIDFQIYQLSSFSQWILVLAAVLLVGFAVVLKYFHHKGFRAVFILGIISMAGQLLQLTSFYVAFLLPIKELAPFYPPLTVLSLALAFVYGLGLIFSSAGKNYWLKVSGIFTLIATGLAACLLIWSWVEQPNPLSPELIKFNHWVTLVSSLLPVPLIVLFYKELSMLVRSKETSVRSKVSESFFALGAIALLLILILGINLATESYGVTHVSERTKAIAEPFETRRFVNEDGDTLLYRLLLPKYYDPGKRYPMVICLHGGAGWGTDNIRQFDGSLFARLLANTANREKFAAFVFVPQCPPGSSWGNLPDLPAIDSLVFESIEALEAEFSIDQSRLYVVGHSLGGYGTWNFIGKHPEKFAAAIPVAGEGDLKQAENMLEVPIWAFHGANDRNVPVSGSRDMIAAIRKAGGNPRYTESPHGGHSWDIVTDTPGVLDWLFAQKRE</sequence>
<organism evidence="4 5">
    <name type="scientific">Algoriphagus jejuensis</name>
    <dbReference type="NCBI Taxonomy" id="419934"/>
    <lineage>
        <taxon>Bacteria</taxon>
        <taxon>Pseudomonadati</taxon>
        <taxon>Bacteroidota</taxon>
        <taxon>Cytophagia</taxon>
        <taxon>Cytophagales</taxon>
        <taxon>Cyclobacteriaceae</taxon>
        <taxon>Algoriphagus</taxon>
    </lineage>
</organism>
<keyword evidence="1" id="KW-0732">Signal</keyword>
<dbReference type="InterPro" id="IPR029058">
    <property type="entry name" value="AB_hydrolase_fold"/>
</dbReference>
<feature type="transmembrane region" description="Helical" evidence="2">
    <location>
        <begin position="102"/>
        <end position="123"/>
    </location>
</feature>
<reference evidence="4 5" key="1">
    <citation type="journal article" date="2019" name="Int. J. Syst. Evol. Microbiol.">
        <title>The Global Catalogue of Microorganisms (GCM) 10K type strain sequencing project: providing services to taxonomists for standard genome sequencing and annotation.</title>
        <authorList>
            <consortium name="The Broad Institute Genomics Platform"/>
            <consortium name="The Broad Institute Genome Sequencing Center for Infectious Disease"/>
            <person name="Wu L."/>
            <person name="Ma J."/>
        </authorList>
    </citation>
    <scope>NUCLEOTIDE SEQUENCE [LARGE SCALE GENOMIC DNA]</scope>
    <source>
        <strain evidence="4 5">JCM 16112</strain>
    </source>
</reference>
<evidence type="ECO:0000313" key="5">
    <source>
        <dbReference type="Proteomes" id="UP001500469"/>
    </source>
</evidence>
<keyword evidence="2" id="KW-0812">Transmembrane</keyword>